<sequence length="196" mass="21059">MLVVPEGLPLELTPFAFLVGKWSGSGVISYSHDLKKADQEFTQSVEFSYDDQSVLGYVAKSTLSDGTPLPTEVGFWRLAKSPEPSDHGPGLLTGVGVKSITTHEQLETLRNKDGGFDIEASILHPSGISELYVGQIKGARVDLATDAVLRSSSAKEYTAATRMFGLVEGALLWVWDIAALGNPLASHASARLERVE</sequence>
<dbReference type="AlphaFoldDB" id="A0A6J6CCG6"/>
<evidence type="ECO:0000259" key="1">
    <source>
        <dbReference type="Pfam" id="PF08768"/>
    </source>
</evidence>
<gene>
    <name evidence="2" type="ORF">UFOPK1537_00168</name>
</gene>
<dbReference type="InterPro" id="IPR014878">
    <property type="entry name" value="THAP4-like_heme-bd"/>
</dbReference>
<dbReference type="PANTHER" id="PTHR15854:SF4">
    <property type="entry name" value="PEROXYNITRITE ISOMERASE THAP4"/>
    <property type="match status" value="1"/>
</dbReference>
<dbReference type="InterPro" id="IPR022939">
    <property type="entry name" value="Nb(III)_bact/plant"/>
</dbReference>
<dbReference type="InterPro" id="IPR012674">
    <property type="entry name" value="Calycin"/>
</dbReference>
<dbReference type="EMBL" id="CAEZSX010000013">
    <property type="protein sequence ID" value="CAB4548867.1"/>
    <property type="molecule type" value="Genomic_DNA"/>
</dbReference>
<evidence type="ECO:0000313" key="2">
    <source>
        <dbReference type="EMBL" id="CAB4548867.1"/>
    </source>
</evidence>
<dbReference type="InterPro" id="IPR045165">
    <property type="entry name" value="Nitrobindin"/>
</dbReference>
<dbReference type="SUPFAM" id="SSF50814">
    <property type="entry name" value="Lipocalins"/>
    <property type="match status" value="1"/>
</dbReference>
<name>A0A6J6CCG6_9ZZZZ</name>
<dbReference type="Gene3D" id="2.40.128.20">
    <property type="match status" value="1"/>
</dbReference>
<dbReference type="Pfam" id="PF08768">
    <property type="entry name" value="THAP4_heme-bd"/>
    <property type="match status" value="1"/>
</dbReference>
<protein>
    <submittedName>
        <fullName evidence="2">Unannotated protein</fullName>
    </submittedName>
</protein>
<feature type="domain" description="THAP4-like heme-binding" evidence="1">
    <location>
        <begin position="11"/>
        <end position="194"/>
    </location>
</feature>
<organism evidence="2">
    <name type="scientific">freshwater metagenome</name>
    <dbReference type="NCBI Taxonomy" id="449393"/>
    <lineage>
        <taxon>unclassified sequences</taxon>
        <taxon>metagenomes</taxon>
        <taxon>ecological metagenomes</taxon>
    </lineage>
</organism>
<dbReference type="CDD" id="cd07828">
    <property type="entry name" value="lipocalin_heme-bd-THAP4-like"/>
    <property type="match status" value="1"/>
</dbReference>
<accession>A0A6J6CCG6</accession>
<reference evidence="2" key="1">
    <citation type="submission" date="2020-05" db="EMBL/GenBank/DDBJ databases">
        <authorList>
            <person name="Chiriac C."/>
            <person name="Salcher M."/>
            <person name="Ghai R."/>
            <person name="Kavagutti S V."/>
        </authorList>
    </citation>
    <scope>NUCLEOTIDE SEQUENCE</scope>
</reference>
<dbReference type="PANTHER" id="PTHR15854">
    <property type="entry name" value="THAP4 PROTEIN"/>
    <property type="match status" value="1"/>
</dbReference>
<dbReference type="HAMAP" id="MF_01297">
    <property type="entry name" value="nitrobindin"/>
    <property type="match status" value="1"/>
</dbReference>
<proteinExistence type="inferred from homology"/>